<dbReference type="EMBL" id="CAJPEX010000920">
    <property type="protein sequence ID" value="CAG0917633.1"/>
    <property type="molecule type" value="Genomic_DNA"/>
</dbReference>
<dbReference type="InterPro" id="IPR001810">
    <property type="entry name" value="F-box_dom"/>
</dbReference>
<accession>A0A7R9GE92</accession>
<feature type="compositionally biased region" description="Low complexity" evidence="1">
    <location>
        <begin position="206"/>
        <end position="220"/>
    </location>
</feature>
<dbReference type="AlphaFoldDB" id="A0A7R9GE92"/>
<sequence length="362" mass="37606">SPLASRIHCPSPLGDPCSSCYSSDERSIGGGKPSPQGPVCSSTPTPQHQQQHSSSSTVSSPYGPTTGLSTPLSGYWQTKNGGSASGGRTSPGDLGYHTLVTRGGGGGGGAGALSASAGPPVDVGLPLGLNLTHGLSSNVQQNNSPSCSPWATETTCVRNMPPPVVPRGSNYPITLTMNMMDPPVGAHRPAPPTPPGLEISAFDTLSPSPRGRRPITTTTTPGGGIVTSGGGGIGMFGKSSTSKRLHHRSGKLSHFDRLADDLILKIFSYLSTQELCSCARVSRRFYHLAWDPKLWTTISLNAETANPDRALKVVAVRSALITRSGSCFGFRSPRNEGDIPRLATTRFGFPTGPEKASHVLAA</sequence>
<evidence type="ECO:0000313" key="3">
    <source>
        <dbReference type="EMBL" id="CAD7277481.1"/>
    </source>
</evidence>
<dbReference type="SMART" id="SM00256">
    <property type="entry name" value="FBOX"/>
    <property type="match status" value="1"/>
</dbReference>
<dbReference type="Gene3D" id="3.80.10.10">
    <property type="entry name" value="Ribonuclease Inhibitor"/>
    <property type="match status" value="1"/>
</dbReference>
<protein>
    <recommendedName>
        <fullName evidence="2">F-box domain-containing protein</fullName>
    </recommendedName>
</protein>
<dbReference type="EMBL" id="OA882957">
    <property type="protein sequence ID" value="CAD7277481.1"/>
    <property type="molecule type" value="Genomic_DNA"/>
</dbReference>
<dbReference type="SUPFAM" id="SSF81383">
    <property type="entry name" value="F-box domain"/>
    <property type="match status" value="1"/>
</dbReference>
<evidence type="ECO:0000259" key="2">
    <source>
        <dbReference type="PROSITE" id="PS50181"/>
    </source>
</evidence>
<dbReference type="PANTHER" id="PTHR46731:SF1">
    <property type="entry name" value="F-BOX ONLY PROTEIN 15"/>
    <property type="match status" value="1"/>
</dbReference>
<dbReference type="InterPro" id="IPR036047">
    <property type="entry name" value="F-box-like_dom_sf"/>
</dbReference>
<dbReference type="Proteomes" id="UP000678499">
    <property type="component" value="Unassembled WGS sequence"/>
</dbReference>
<dbReference type="OrthoDB" id="423607at2759"/>
<feature type="domain" description="F-box" evidence="2">
    <location>
        <begin position="252"/>
        <end position="298"/>
    </location>
</feature>
<dbReference type="FunFam" id="1.20.1280.50:FF:000018">
    <property type="entry name" value="F-box/LRR-repeat protein 7 isoform X2"/>
    <property type="match status" value="1"/>
</dbReference>
<dbReference type="InterPro" id="IPR032675">
    <property type="entry name" value="LRR_dom_sf"/>
</dbReference>
<dbReference type="CDD" id="cd22120">
    <property type="entry name" value="F-box_FBXL7"/>
    <property type="match status" value="1"/>
</dbReference>
<feature type="non-terminal residue" evidence="3">
    <location>
        <position position="362"/>
    </location>
</feature>
<feature type="region of interest" description="Disordered" evidence="1">
    <location>
        <begin position="1"/>
        <end position="101"/>
    </location>
</feature>
<evidence type="ECO:0000313" key="4">
    <source>
        <dbReference type="Proteomes" id="UP000678499"/>
    </source>
</evidence>
<organism evidence="3">
    <name type="scientific">Notodromas monacha</name>
    <dbReference type="NCBI Taxonomy" id="399045"/>
    <lineage>
        <taxon>Eukaryota</taxon>
        <taxon>Metazoa</taxon>
        <taxon>Ecdysozoa</taxon>
        <taxon>Arthropoda</taxon>
        <taxon>Crustacea</taxon>
        <taxon>Oligostraca</taxon>
        <taxon>Ostracoda</taxon>
        <taxon>Podocopa</taxon>
        <taxon>Podocopida</taxon>
        <taxon>Cypridocopina</taxon>
        <taxon>Cypridoidea</taxon>
        <taxon>Cyprididae</taxon>
        <taxon>Notodromas</taxon>
    </lineage>
</organism>
<name>A0A7R9GE92_9CRUS</name>
<proteinExistence type="predicted"/>
<feature type="region of interest" description="Disordered" evidence="1">
    <location>
        <begin position="203"/>
        <end position="231"/>
    </location>
</feature>
<evidence type="ECO:0000256" key="1">
    <source>
        <dbReference type="SAM" id="MobiDB-lite"/>
    </source>
</evidence>
<dbReference type="PANTHER" id="PTHR46731">
    <property type="entry name" value="F-BOX ONLY PROTEIN 15"/>
    <property type="match status" value="1"/>
</dbReference>
<gene>
    <name evidence="3" type="ORF">NMOB1V02_LOCUS5213</name>
</gene>
<dbReference type="PROSITE" id="PS50181">
    <property type="entry name" value="FBOX"/>
    <property type="match status" value="1"/>
</dbReference>
<feature type="compositionally biased region" description="Low complexity" evidence="1">
    <location>
        <begin position="41"/>
        <end position="66"/>
    </location>
</feature>
<keyword evidence="4" id="KW-1185">Reference proteome</keyword>
<reference evidence="3" key="1">
    <citation type="submission" date="2020-11" db="EMBL/GenBank/DDBJ databases">
        <authorList>
            <person name="Tran Van P."/>
        </authorList>
    </citation>
    <scope>NUCLEOTIDE SEQUENCE</scope>
</reference>
<dbReference type="GO" id="GO:0019005">
    <property type="term" value="C:SCF ubiquitin ligase complex"/>
    <property type="evidence" value="ECO:0007669"/>
    <property type="project" value="TreeGrafter"/>
</dbReference>
<feature type="compositionally biased region" description="Polar residues" evidence="1">
    <location>
        <begin position="67"/>
        <end position="88"/>
    </location>
</feature>
<feature type="compositionally biased region" description="Gly residues" evidence="1">
    <location>
        <begin position="221"/>
        <end position="231"/>
    </location>
</feature>
<dbReference type="Pfam" id="PF12937">
    <property type="entry name" value="F-box-like"/>
    <property type="match status" value="1"/>
</dbReference>